<accession>A0A1W1C8I5</accession>
<dbReference type="AlphaFoldDB" id="A0A1W1C8I5"/>
<dbReference type="InterPro" id="IPR025354">
    <property type="entry name" value="DUF4258"/>
</dbReference>
<reference evidence="1" key="1">
    <citation type="submission" date="2016-10" db="EMBL/GenBank/DDBJ databases">
        <authorList>
            <person name="de Groot N.N."/>
        </authorList>
    </citation>
    <scope>NUCLEOTIDE SEQUENCE</scope>
</reference>
<sequence length="111" mass="12436">MLTSDTFTRVKNLIEKSDVLISSHGYDELAEDGILVKEIISSIDSAIVLEDYPDFGKGPCCLVLQRDANNTPIHAVWGISIGTQRPAVLITAYRPSLDRWSEDFKRRKDAK</sequence>
<name>A0A1W1C8I5_9ZZZZ</name>
<dbReference type="Pfam" id="PF14076">
    <property type="entry name" value="DUF4258"/>
    <property type="match status" value="1"/>
</dbReference>
<proteinExistence type="predicted"/>
<organism evidence="1">
    <name type="scientific">hydrothermal vent metagenome</name>
    <dbReference type="NCBI Taxonomy" id="652676"/>
    <lineage>
        <taxon>unclassified sequences</taxon>
        <taxon>metagenomes</taxon>
        <taxon>ecological metagenomes</taxon>
    </lineage>
</organism>
<dbReference type="EMBL" id="FPHD01000058">
    <property type="protein sequence ID" value="SFV62067.1"/>
    <property type="molecule type" value="Genomic_DNA"/>
</dbReference>
<evidence type="ECO:0008006" key="2">
    <source>
        <dbReference type="Google" id="ProtNLM"/>
    </source>
</evidence>
<evidence type="ECO:0000313" key="1">
    <source>
        <dbReference type="EMBL" id="SFV62067.1"/>
    </source>
</evidence>
<protein>
    <recommendedName>
        <fullName evidence="2">DUF4258 domain-containing protein</fullName>
    </recommendedName>
</protein>
<gene>
    <name evidence="1" type="ORF">MNB_SV-8-111</name>
</gene>